<dbReference type="AlphaFoldDB" id="A0AAE0TFF8"/>
<dbReference type="EMBL" id="JAEAOA010000212">
    <property type="protein sequence ID" value="KAK3608928.1"/>
    <property type="molecule type" value="Genomic_DNA"/>
</dbReference>
<name>A0AAE0TFF8_9BIVA</name>
<accession>A0AAE0TFF8</accession>
<reference evidence="1" key="3">
    <citation type="submission" date="2023-05" db="EMBL/GenBank/DDBJ databases">
        <authorList>
            <person name="Smith C.H."/>
        </authorList>
    </citation>
    <scope>NUCLEOTIDE SEQUENCE</scope>
    <source>
        <strain evidence="1">CHS0354</strain>
        <tissue evidence="1">Mantle</tissue>
    </source>
</reference>
<comment type="caution">
    <text evidence="1">The sequence shown here is derived from an EMBL/GenBank/DDBJ whole genome shotgun (WGS) entry which is preliminary data.</text>
</comment>
<organism evidence="1 2">
    <name type="scientific">Potamilus streckersoni</name>
    <dbReference type="NCBI Taxonomy" id="2493646"/>
    <lineage>
        <taxon>Eukaryota</taxon>
        <taxon>Metazoa</taxon>
        <taxon>Spiralia</taxon>
        <taxon>Lophotrochozoa</taxon>
        <taxon>Mollusca</taxon>
        <taxon>Bivalvia</taxon>
        <taxon>Autobranchia</taxon>
        <taxon>Heteroconchia</taxon>
        <taxon>Palaeoheterodonta</taxon>
        <taxon>Unionida</taxon>
        <taxon>Unionoidea</taxon>
        <taxon>Unionidae</taxon>
        <taxon>Ambleminae</taxon>
        <taxon>Lampsilini</taxon>
        <taxon>Potamilus</taxon>
    </lineage>
</organism>
<reference evidence="1" key="1">
    <citation type="journal article" date="2021" name="Genome Biol. Evol.">
        <title>A High-Quality Reference Genome for a Parasitic Bivalve with Doubly Uniparental Inheritance (Bivalvia: Unionida).</title>
        <authorList>
            <person name="Smith C.H."/>
        </authorList>
    </citation>
    <scope>NUCLEOTIDE SEQUENCE</scope>
    <source>
        <strain evidence="1">CHS0354</strain>
    </source>
</reference>
<evidence type="ECO:0000313" key="2">
    <source>
        <dbReference type="Proteomes" id="UP001195483"/>
    </source>
</evidence>
<sequence>MERKGNESKQMYNEGFYATTSKFKHFIFASLQNGFNSFIRSDPLDENSKFIGENAKEAILISDIEISLPLYIIKKECYL</sequence>
<reference evidence="1" key="2">
    <citation type="journal article" date="2021" name="Genome Biol. Evol.">
        <title>Developing a high-quality reference genome for a parasitic bivalve with doubly uniparental inheritance (Bivalvia: Unionida).</title>
        <authorList>
            <person name="Smith C.H."/>
        </authorList>
    </citation>
    <scope>NUCLEOTIDE SEQUENCE</scope>
    <source>
        <strain evidence="1">CHS0354</strain>
        <tissue evidence="1">Mantle</tissue>
    </source>
</reference>
<protein>
    <submittedName>
        <fullName evidence="1">Uncharacterized protein</fullName>
    </submittedName>
</protein>
<evidence type="ECO:0000313" key="1">
    <source>
        <dbReference type="EMBL" id="KAK3608928.1"/>
    </source>
</evidence>
<dbReference type="Proteomes" id="UP001195483">
    <property type="component" value="Unassembled WGS sequence"/>
</dbReference>
<proteinExistence type="predicted"/>
<keyword evidence="2" id="KW-1185">Reference proteome</keyword>
<gene>
    <name evidence="1" type="ORF">CHS0354_002568</name>
</gene>